<dbReference type="Proteomes" id="UP000464507">
    <property type="component" value="Chromosome"/>
</dbReference>
<dbReference type="InterPro" id="IPR000182">
    <property type="entry name" value="GNAT_dom"/>
</dbReference>
<proteinExistence type="predicted"/>
<keyword evidence="2" id="KW-0808">Transferase</keyword>
<sequence length="141" mass="15830">MSEFSISSSDSVTAEEALSLYESVGGTTYTRDPDVLMRAIRGSSFLVTARGPERELWGLARAISDDVTICYLQDILVRPDIQRAGIGRALLEHVKAKYQHVRQTVLITDDEPSQRVFYESLGFMKGGDNKPKPIRAFMLFR</sequence>
<evidence type="ECO:0000313" key="2">
    <source>
        <dbReference type="EMBL" id="QHO71210.1"/>
    </source>
</evidence>
<dbReference type="KEGG" id="mant:BHD05_13825"/>
<reference evidence="2 3" key="1">
    <citation type="submission" date="2016-09" db="EMBL/GenBank/DDBJ databases">
        <title>Complete genome sequence of microbes from the polar regions.</title>
        <authorList>
            <person name="Liao L."/>
            <person name="Chen B."/>
        </authorList>
    </citation>
    <scope>NUCLEOTIDE SEQUENCE [LARGE SCALE GENOMIC DNA]</scope>
    <source>
        <strain evidence="2 3">ZS314</strain>
    </source>
</reference>
<organism evidence="2 3">
    <name type="scientific">Marisediminicola antarctica</name>
    <dbReference type="NCBI Taxonomy" id="674079"/>
    <lineage>
        <taxon>Bacteria</taxon>
        <taxon>Bacillati</taxon>
        <taxon>Actinomycetota</taxon>
        <taxon>Actinomycetes</taxon>
        <taxon>Micrococcales</taxon>
        <taxon>Microbacteriaceae</taxon>
        <taxon>Marisediminicola</taxon>
    </lineage>
</organism>
<dbReference type="InterPro" id="IPR016181">
    <property type="entry name" value="Acyl_CoA_acyltransferase"/>
</dbReference>
<evidence type="ECO:0000259" key="1">
    <source>
        <dbReference type="PROSITE" id="PS51186"/>
    </source>
</evidence>
<gene>
    <name evidence="2" type="ORF">BHD05_13825</name>
</gene>
<dbReference type="CDD" id="cd04301">
    <property type="entry name" value="NAT_SF"/>
    <property type="match status" value="1"/>
</dbReference>
<dbReference type="Gene3D" id="3.40.630.30">
    <property type="match status" value="1"/>
</dbReference>
<dbReference type="Pfam" id="PF13508">
    <property type="entry name" value="Acetyltransf_7"/>
    <property type="match status" value="1"/>
</dbReference>
<protein>
    <submittedName>
        <fullName evidence="2">GNAT family N-acetyltransferase</fullName>
    </submittedName>
</protein>
<dbReference type="AlphaFoldDB" id="A0A7L5AKV5"/>
<name>A0A7L5AKV5_9MICO</name>
<dbReference type="InterPro" id="IPR053144">
    <property type="entry name" value="Acetyltransferase_Butenolide"/>
</dbReference>
<dbReference type="OrthoDB" id="4549080at2"/>
<dbReference type="GO" id="GO:0016747">
    <property type="term" value="F:acyltransferase activity, transferring groups other than amino-acyl groups"/>
    <property type="evidence" value="ECO:0007669"/>
    <property type="project" value="InterPro"/>
</dbReference>
<feature type="domain" description="N-acetyltransferase" evidence="1">
    <location>
        <begin position="7"/>
        <end position="141"/>
    </location>
</feature>
<dbReference type="EMBL" id="CP017146">
    <property type="protein sequence ID" value="QHO71210.1"/>
    <property type="molecule type" value="Genomic_DNA"/>
</dbReference>
<evidence type="ECO:0000313" key="3">
    <source>
        <dbReference type="Proteomes" id="UP000464507"/>
    </source>
</evidence>
<keyword evidence="3" id="KW-1185">Reference proteome</keyword>
<dbReference type="PANTHER" id="PTHR43233:SF1">
    <property type="entry name" value="FAMILY N-ACETYLTRANSFERASE, PUTATIVE (AFU_ORTHOLOGUE AFUA_6G03350)-RELATED"/>
    <property type="match status" value="1"/>
</dbReference>
<dbReference type="PANTHER" id="PTHR43233">
    <property type="entry name" value="FAMILY N-ACETYLTRANSFERASE, PUTATIVE (AFU_ORTHOLOGUE AFUA_6G03350)-RELATED"/>
    <property type="match status" value="1"/>
</dbReference>
<dbReference type="SUPFAM" id="SSF55729">
    <property type="entry name" value="Acyl-CoA N-acyltransferases (Nat)"/>
    <property type="match status" value="1"/>
</dbReference>
<dbReference type="PROSITE" id="PS51186">
    <property type="entry name" value="GNAT"/>
    <property type="match status" value="1"/>
</dbReference>
<dbReference type="RefSeq" id="WP_161886952.1">
    <property type="nucleotide sequence ID" value="NZ_CP017146.1"/>
</dbReference>
<accession>A0A7L5AKV5</accession>